<dbReference type="SUPFAM" id="SSF54523">
    <property type="entry name" value="Pili subunits"/>
    <property type="match status" value="1"/>
</dbReference>
<evidence type="ECO:0000256" key="1">
    <source>
        <dbReference type="SAM" id="Phobius"/>
    </source>
</evidence>
<dbReference type="Pfam" id="PF07963">
    <property type="entry name" value="N_methyl"/>
    <property type="match status" value="1"/>
</dbReference>
<keyword evidence="4" id="KW-1185">Reference proteome</keyword>
<dbReference type="InterPro" id="IPR011453">
    <property type="entry name" value="DUF1559"/>
</dbReference>
<dbReference type="AlphaFoldDB" id="A0A5C5XAK9"/>
<evidence type="ECO:0000259" key="2">
    <source>
        <dbReference type="Pfam" id="PF07596"/>
    </source>
</evidence>
<dbReference type="EMBL" id="SJPG01000001">
    <property type="protein sequence ID" value="TWT59431.1"/>
    <property type="molecule type" value="Genomic_DNA"/>
</dbReference>
<dbReference type="PANTHER" id="PTHR30093">
    <property type="entry name" value="GENERAL SECRETION PATHWAY PROTEIN G"/>
    <property type="match status" value="1"/>
</dbReference>
<protein>
    <submittedName>
        <fullName evidence="3">Putative major pilin subunit</fullName>
    </submittedName>
</protein>
<gene>
    <name evidence="3" type="ORF">Pan54_01370</name>
</gene>
<dbReference type="Gene3D" id="3.30.700.10">
    <property type="entry name" value="Glycoprotein, Type 4 Pilin"/>
    <property type="match status" value="1"/>
</dbReference>
<accession>A0A5C5XAK9</accession>
<evidence type="ECO:0000313" key="3">
    <source>
        <dbReference type="EMBL" id="TWT59431.1"/>
    </source>
</evidence>
<sequence length="343" mass="36690">MHAKQKFRIRDGFTLIELLVVIAIIAILVALLLPAVQQAREAARRSSCKNNLKQIGLALHNYHDVFSTLPMGNSSRNGWGISWMPALLPFVEQSALYDKFDFSLPNVGYSTQCTNLGTDGRTLINTFLCPSSPLPTRVTSTCANSMRASYVGISGAADDAIITPAQAKVIGANHNQCCGPAGFSDTGIKSTGGMLVGPDGGGSTGEGRVTAGGRSRRFAEAVDGTSNVIVVAECSDFAFNSAGSPISIDGSHPHGWMMGTYHDANRRREFNLTTIRYAPNTRTYPLPGVESNHGANNPLMSAHKGGVQVVLLDGHVAFISENIDLVTLKRLALRDDRQPVGEY</sequence>
<dbReference type="NCBIfam" id="TIGR02532">
    <property type="entry name" value="IV_pilin_GFxxxE"/>
    <property type="match status" value="1"/>
</dbReference>
<reference evidence="3 4" key="1">
    <citation type="submission" date="2019-02" db="EMBL/GenBank/DDBJ databases">
        <title>Deep-cultivation of Planctomycetes and their phenomic and genomic characterization uncovers novel biology.</title>
        <authorList>
            <person name="Wiegand S."/>
            <person name="Jogler M."/>
            <person name="Boedeker C."/>
            <person name="Pinto D."/>
            <person name="Vollmers J."/>
            <person name="Rivas-Marin E."/>
            <person name="Kohn T."/>
            <person name="Peeters S.H."/>
            <person name="Heuer A."/>
            <person name="Rast P."/>
            <person name="Oberbeckmann S."/>
            <person name="Bunk B."/>
            <person name="Jeske O."/>
            <person name="Meyerdierks A."/>
            <person name="Storesund J.E."/>
            <person name="Kallscheuer N."/>
            <person name="Luecker S."/>
            <person name="Lage O.M."/>
            <person name="Pohl T."/>
            <person name="Merkel B.J."/>
            <person name="Hornburger P."/>
            <person name="Mueller R.-W."/>
            <person name="Bruemmer F."/>
            <person name="Labrenz M."/>
            <person name="Spormann A.M."/>
            <person name="Op Den Camp H."/>
            <person name="Overmann J."/>
            <person name="Amann R."/>
            <person name="Jetten M.S.M."/>
            <person name="Mascher T."/>
            <person name="Medema M.H."/>
            <person name="Devos D.P."/>
            <person name="Kaster A.-K."/>
            <person name="Ovreas L."/>
            <person name="Rohde M."/>
            <person name="Galperin M.Y."/>
            <person name="Jogler C."/>
        </authorList>
    </citation>
    <scope>NUCLEOTIDE SEQUENCE [LARGE SCALE GENOMIC DNA]</scope>
    <source>
        <strain evidence="3 4">Pan54</strain>
    </source>
</reference>
<proteinExistence type="predicted"/>
<dbReference type="NCBIfam" id="TIGR04294">
    <property type="entry name" value="pre_pil_HX9DG"/>
    <property type="match status" value="1"/>
</dbReference>
<feature type="domain" description="DUF1559" evidence="2">
    <location>
        <begin position="37"/>
        <end position="325"/>
    </location>
</feature>
<dbReference type="OrthoDB" id="280382at2"/>
<name>A0A5C5XAK9_9PLAN</name>
<keyword evidence="1" id="KW-0812">Transmembrane</keyword>
<dbReference type="Proteomes" id="UP000316095">
    <property type="component" value="Unassembled WGS sequence"/>
</dbReference>
<dbReference type="InterPro" id="IPR045584">
    <property type="entry name" value="Pilin-like"/>
</dbReference>
<evidence type="ECO:0000313" key="4">
    <source>
        <dbReference type="Proteomes" id="UP000316095"/>
    </source>
</evidence>
<dbReference type="InterPro" id="IPR027558">
    <property type="entry name" value="Pre_pil_HX9DG_C"/>
</dbReference>
<feature type="transmembrane region" description="Helical" evidence="1">
    <location>
        <begin position="12"/>
        <end position="36"/>
    </location>
</feature>
<comment type="caution">
    <text evidence="3">The sequence shown here is derived from an EMBL/GenBank/DDBJ whole genome shotgun (WGS) entry which is preliminary data.</text>
</comment>
<dbReference type="PANTHER" id="PTHR30093:SF2">
    <property type="entry name" value="TYPE II SECRETION SYSTEM PROTEIN H"/>
    <property type="match status" value="1"/>
</dbReference>
<keyword evidence="1" id="KW-1133">Transmembrane helix</keyword>
<dbReference type="InterPro" id="IPR012902">
    <property type="entry name" value="N_methyl_site"/>
</dbReference>
<organism evidence="3 4">
    <name type="scientific">Rubinisphaera italica</name>
    <dbReference type="NCBI Taxonomy" id="2527969"/>
    <lineage>
        <taxon>Bacteria</taxon>
        <taxon>Pseudomonadati</taxon>
        <taxon>Planctomycetota</taxon>
        <taxon>Planctomycetia</taxon>
        <taxon>Planctomycetales</taxon>
        <taxon>Planctomycetaceae</taxon>
        <taxon>Rubinisphaera</taxon>
    </lineage>
</organism>
<dbReference type="RefSeq" id="WP_146506261.1">
    <property type="nucleotide sequence ID" value="NZ_SJPG01000001.1"/>
</dbReference>
<keyword evidence="1" id="KW-0472">Membrane</keyword>
<dbReference type="Pfam" id="PF07596">
    <property type="entry name" value="SBP_bac_10"/>
    <property type="match status" value="1"/>
</dbReference>